<dbReference type="Proteomes" id="UP000003835">
    <property type="component" value="Unassembled WGS sequence"/>
</dbReference>
<evidence type="ECO:0000313" key="2">
    <source>
        <dbReference type="Proteomes" id="UP000003835"/>
    </source>
</evidence>
<reference evidence="1 2" key="1">
    <citation type="submission" date="2008-07" db="EMBL/GenBank/DDBJ databases">
        <authorList>
            <person name="Tandeau de Marsac N."/>
            <person name="Ferriera S."/>
            <person name="Johnson J."/>
            <person name="Kravitz S."/>
            <person name="Beeson K."/>
            <person name="Sutton G."/>
            <person name="Rogers Y.-H."/>
            <person name="Friedman R."/>
            <person name="Frazier M."/>
            <person name="Venter J.C."/>
        </authorList>
    </citation>
    <scope>NUCLEOTIDE SEQUENCE [LARGE SCALE GENOMIC DNA]</scope>
    <source>
        <strain evidence="1 2">PCC 7420</strain>
    </source>
</reference>
<gene>
    <name evidence="1" type="ORF">MC7420_3546</name>
</gene>
<keyword evidence="2" id="KW-1185">Reference proteome</keyword>
<dbReference type="HOGENOM" id="CLU_3232160_0_0_3"/>
<dbReference type="AlphaFoldDB" id="B4W003"/>
<organism evidence="1 2">
    <name type="scientific">Coleofasciculus chthonoplastes PCC 7420</name>
    <dbReference type="NCBI Taxonomy" id="118168"/>
    <lineage>
        <taxon>Bacteria</taxon>
        <taxon>Bacillati</taxon>
        <taxon>Cyanobacteriota</taxon>
        <taxon>Cyanophyceae</taxon>
        <taxon>Coleofasciculales</taxon>
        <taxon>Coleofasciculaceae</taxon>
        <taxon>Coleofasciculus</taxon>
    </lineage>
</organism>
<dbReference type="EMBL" id="DS989864">
    <property type="protein sequence ID" value="EDX72474.1"/>
    <property type="molecule type" value="Genomic_DNA"/>
</dbReference>
<protein>
    <submittedName>
        <fullName evidence="1">Uncharacterized protein</fullName>
    </submittedName>
</protein>
<proteinExistence type="predicted"/>
<sequence length="43" mass="4855">MAFACACFYDTSSPFIRRQRGSPTLLQGIGEHVPDAPWRVWGE</sequence>
<evidence type="ECO:0000313" key="1">
    <source>
        <dbReference type="EMBL" id="EDX72474.1"/>
    </source>
</evidence>
<accession>B4W003</accession>
<name>B4W003_9CYAN</name>